<dbReference type="Gene3D" id="3.40.50.300">
    <property type="entry name" value="P-loop containing nucleotide triphosphate hydrolases"/>
    <property type="match status" value="1"/>
</dbReference>
<evidence type="ECO:0000256" key="2">
    <source>
        <dbReference type="ARBA" id="ARBA00022707"/>
    </source>
</evidence>
<sequence length="240" mass="27391">MYFDEELKVPSAVQRIGHSLSGKQKAVIFAVASLAVGFFLYKSWSSWKQGNEEDSEFYSLQPSNSPRQKRILVVGLENTGKTTFVRRFCKRQNGSNSSEENSFGQYIKQHSVKVGDLSITMWDVCGAVENREIWHDVFRLEEVDFIIFCVDSSSQHTFVEARKELHRFLKIKVFKQTPLILLATKQDKSSAVDPYALYLSMNLENFQGSRPILTTGIQVSTFGQSKGFMELYNLLSTIDE</sequence>
<keyword evidence="6" id="KW-0460">Magnesium</keyword>
<dbReference type="OMA" id="FYKRRVW"/>
<reference evidence="7 8" key="1">
    <citation type="journal article" date="2013" name="Nature">
        <title>Insights into bilaterian evolution from three spiralian genomes.</title>
        <authorList>
            <person name="Simakov O."/>
            <person name="Marletaz F."/>
            <person name="Cho S.J."/>
            <person name="Edsinger-Gonzales E."/>
            <person name="Havlak P."/>
            <person name="Hellsten U."/>
            <person name="Kuo D.H."/>
            <person name="Larsson T."/>
            <person name="Lv J."/>
            <person name="Arendt D."/>
            <person name="Savage R."/>
            <person name="Osoegawa K."/>
            <person name="de Jong P."/>
            <person name="Grimwood J."/>
            <person name="Chapman J.A."/>
            <person name="Shapiro H."/>
            <person name="Aerts A."/>
            <person name="Otillar R.P."/>
            <person name="Terry A.Y."/>
            <person name="Boore J.L."/>
            <person name="Grigoriev I.V."/>
            <person name="Lindberg D.R."/>
            <person name="Seaver E.C."/>
            <person name="Weisblat D.A."/>
            <person name="Putnam N.H."/>
            <person name="Rokhsar D.S."/>
        </authorList>
    </citation>
    <scope>NUCLEOTIDE SEQUENCE [LARGE SCALE GENOMIC DNA]</scope>
</reference>
<dbReference type="InterPro" id="IPR027417">
    <property type="entry name" value="P-loop_NTPase"/>
</dbReference>
<evidence type="ECO:0000313" key="8">
    <source>
        <dbReference type="Proteomes" id="UP000030746"/>
    </source>
</evidence>
<keyword evidence="2" id="KW-0449">Lipoprotein</keyword>
<dbReference type="InterPro" id="IPR005225">
    <property type="entry name" value="Small_GTP-bd"/>
</dbReference>
<keyword evidence="2" id="KW-0519">Myristate</keyword>
<dbReference type="NCBIfam" id="TIGR00231">
    <property type="entry name" value="small_GTP"/>
    <property type="match status" value="1"/>
</dbReference>
<dbReference type="InterPro" id="IPR006689">
    <property type="entry name" value="Small_GTPase_ARF/SAR"/>
</dbReference>
<dbReference type="PANTHER" id="PTHR45697">
    <property type="entry name" value="ADP-RIBOSYLATION FACTOR-LIKE PROTEIN 2-RELATED"/>
    <property type="match status" value="1"/>
</dbReference>
<name>V4C5R1_LOTGI</name>
<dbReference type="EMBL" id="KB201362">
    <property type="protein sequence ID" value="ESO96944.1"/>
    <property type="molecule type" value="Genomic_DNA"/>
</dbReference>
<dbReference type="KEGG" id="lgi:LOTGIDRAFT_231732"/>
<feature type="binding site" evidence="5">
    <location>
        <begin position="75"/>
        <end position="82"/>
    </location>
    <ligand>
        <name>GTP</name>
        <dbReference type="ChEBI" id="CHEBI:37565"/>
    </ligand>
</feature>
<keyword evidence="6" id="KW-0479">Metal-binding</keyword>
<dbReference type="GeneID" id="20248689"/>
<dbReference type="GO" id="GO:0046872">
    <property type="term" value="F:metal ion binding"/>
    <property type="evidence" value="ECO:0007669"/>
    <property type="project" value="UniProtKB-KW"/>
</dbReference>
<evidence type="ECO:0000256" key="1">
    <source>
        <dbReference type="ARBA" id="ARBA00010290"/>
    </source>
</evidence>
<evidence type="ECO:0000313" key="7">
    <source>
        <dbReference type="EMBL" id="ESO96944.1"/>
    </source>
</evidence>
<dbReference type="STRING" id="225164.V4C5R1"/>
<dbReference type="Proteomes" id="UP000030746">
    <property type="component" value="Unassembled WGS sequence"/>
</dbReference>
<feature type="binding site" evidence="5">
    <location>
        <position position="126"/>
    </location>
    <ligand>
        <name>GTP</name>
        <dbReference type="ChEBI" id="CHEBI:37565"/>
    </ligand>
</feature>
<feature type="binding site" evidence="6">
    <location>
        <position position="102"/>
    </location>
    <ligand>
        <name>Mg(2+)</name>
        <dbReference type="ChEBI" id="CHEBI:18420"/>
    </ligand>
</feature>
<dbReference type="InterPro" id="IPR044612">
    <property type="entry name" value="ARL2/3"/>
</dbReference>
<dbReference type="CTD" id="20248689"/>
<evidence type="ECO:0000256" key="5">
    <source>
        <dbReference type="PIRSR" id="PIRSR606689-1"/>
    </source>
</evidence>
<protein>
    <submittedName>
        <fullName evidence="7">Uncharacterized protein</fullName>
    </submittedName>
</protein>
<dbReference type="AlphaFoldDB" id="V4C5R1"/>
<evidence type="ECO:0000256" key="3">
    <source>
        <dbReference type="ARBA" id="ARBA00022741"/>
    </source>
</evidence>
<dbReference type="SMART" id="SM00177">
    <property type="entry name" value="ARF"/>
    <property type="match status" value="1"/>
</dbReference>
<organism evidence="7 8">
    <name type="scientific">Lottia gigantea</name>
    <name type="common">Giant owl limpet</name>
    <dbReference type="NCBI Taxonomy" id="225164"/>
    <lineage>
        <taxon>Eukaryota</taxon>
        <taxon>Metazoa</taxon>
        <taxon>Spiralia</taxon>
        <taxon>Lophotrochozoa</taxon>
        <taxon>Mollusca</taxon>
        <taxon>Gastropoda</taxon>
        <taxon>Patellogastropoda</taxon>
        <taxon>Lottioidea</taxon>
        <taxon>Lottiidae</taxon>
        <taxon>Lottia</taxon>
    </lineage>
</organism>
<keyword evidence="4 5" id="KW-0342">GTP-binding</keyword>
<dbReference type="GO" id="GO:0003924">
    <property type="term" value="F:GTPase activity"/>
    <property type="evidence" value="ECO:0007669"/>
    <property type="project" value="InterPro"/>
</dbReference>
<dbReference type="PROSITE" id="PS51417">
    <property type="entry name" value="ARF"/>
    <property type="match status" value="1"/>
</dbReference>
<keyword evidence="8" id="KW-1185">Reference proteome</keyword>
<proteinExistence type="inferred from homology"/>
<dbReference type="RefSeq" id="XP_009052436.1">
    <property type="nucleotide sequence ID" value="XM_009054188.1"/>
</dbReference>
<dbReference type="Pfam" id="PF00025">
    <property type="entry name" value="Arf"/>
    <property type="match status" value="1"/>
</dbReference>
<dbReference type="SUPFAM" id="SSF52540">
    <property type="entry name" value="P-loop containing nucleoside triphosphate hydrolases"/>
    <property type="match status" value="1"/>
</dbReference>
<evidence type="ECO:0000256" key="6">
    <source>
        <dbReference type="PIRSR" id="PIRSR606689-2"/>
    </source>
</evidence>
<keyword evidence="3 5" id="KW-0547">Nucleotide-binding</keyword>
<dbReference type="GO" id="GO:0005525">
    <property type="term" value="F:GTP binding"/>
    <property type="evidence" value="ECO:0007669"/>
    <property type="project" value="UniProtKB-KW"/>
</dbReference>
<evidence type="ECO:0000256" key="4">
    <source>
        <dbReference type="ARBA" id="ARBA00023134"/>
    </source>
</evidence>
<gene>
    <name evidence="7" type="ORF">LOTGIDRAFT_231732</name>
</gene>
<dbReference type="HOGENOM" id="CLU_1157551_0_0_1"/>
<comment type="similarity">
    <text evidence="1">Belongs to the small GTPase superfamily. Arf family.</text>
</comment>
<dbReference type="OrthoDB" id="25466at2759"/>
<dbReference type="SMART" id="SM00178">
    <property type="entry name" value="SAR"/>
    <property type="match status" value="1"/>
</dbReference>
<accession>V4C5R1</accession>
<feature type="binding site" evidence="6">
    <location>
        <position position="82"/>
    </location>
    <ligand>
        <name>Mg(2+)</name>
        <dbReference type="ChEBI" id="CHEBI:18420"/>
    </ligand>
</feature>